<comment type="subcellular location">
    <subcellularLocation>
        <location evidence="1">Membrane</location>
        <topology evidence="1">Multi-pass membrane protein</topology>
    </subcellularLocation>
</comment>
<name>A0A1D1ZWM9_AUXPR</name>
<dbReference type="AlphaFoldDB" id="A0A1D1ZWM9"/>
<evidence type="ECO:0000313" key="9">
    <source>
        <dbReference type="EMBL" id="JAT71251.1"/>
    </source>
</evidence>
<dbReference type="InterPro" id="IPR000620">
    <property type="entry name" value="EamA_dom"/>
</dbReference>
<feature type="transmembrane region" description="Helical" evidence="7">
    <location>
        <begin position="305"/>
        <end position="325"/>
    </location>
</feature>
<feature type="transmembrane region" description="Helical" evidence="7">
    <location>
        <begin position="139"/>
        <end position="157"/>
    </location>
</feature>
<evidence type="ECO:0000256" key="7">
    <source>
        <dbReference type="SAM" id="Phobius"/>
    </source>
</evidence>
<evidence type="ECO:0000259" key="8">
    <source>
        <dbReference type="Pfam" id="PF00892"/>
    </source>
</evidence>
<feature type="transmembrane region" description="Helical" evidence="7">
    <location>
        <begin position="234"/>
        <end position="253"/>
    </location>
</feature>
<feature type="transmembrane region" description="Helical" evidence="7">
    <location>
        <begin position="108"/>
        <end position="127"/>
    </location>
</feature>
<protein>
    <recommendedName>
        <fullName evidence="8">EamA domain-containing protein</fullName>
    </recommendedName>
</protein>
<sequence>MSCALHGIRTLPTSRTGPLVGLHGRTWAASAPPAHKSRGRPPSALPDLDQSVQESTDSIPDSPALNGMATERVHAAPTPSLPLLVSPFFFWGTSMVAMKQLAPHTTPLALASWRLIPAGVALLLWAARDRRPQPATREAWVAIALFALVDGACFQGFLAEGLQHTSAGLGSVVIDSQPLTVALLAALLYGERLTALGYAGLPLGVLGLALLEIPPSLWASSGGDSLDAAAAADAALGPALMLLAAQSMAVGTIMMRWVASKADPVVATGWHMILGGLPLAALALAREGGDLPARLIAATPSDALLLAYVTLLGSAASYGVFYLLASRGNVTSLSSLTFLTPMFAAAGGFIFLGETLTLQQLVGAGLTLGAVALISLNGKESQE</sequence>
<dbReference type="EMBL" id="GDKF01007371">
    <property type="protein sequence ID" value="JAT71251.1"/>
    <property type="molecule type" value="Transcribed_RNA"/>
</dbReference>
<gene>
    <name evidence="9" type="ORF">g.39509</name>
</gene>
<feature type="transmembrane region" description="Helical" evidence="7">
    <location>
        <begin position="169"/>
        <end position="189"/>
    </location>
</feature>
<feature type="transmembrane region" description="Helical" evidence="7">
    <location>
        <begin position="265"/>
        <end position="285"/>
    </location>
</feature>
<dbReference type="InterPro" id="IPR050638">
    <property type="entry name" value="AA-Vitamin_Transporters"/>
</dbReference>
<feature type="domain" description="EamA" evidence="8">
    <location>
        <begin position="237"/>
        <end position="375"/>
    </location>
</feature>
<evidence type="ECO:0000256" key="5">
    <source>
        <dbReference type="ARBA" id="ARBA00023136"/>
    </source>
</evidence>
<dbReference type="SUPFAM" id="SSF103481">
    <property type="entry name" value="Multidrug resistance efflux transporter EmrE"/>
    <property type="match status" value="2"/>
</dbReference>
<dbReference type="InterPro" id="IPR037185">
    <property type="entry name" value="EmrE-like"/>
</dbReference>
<dbReference type="PANTHER" id="PTHR32322:SF2">
    <property type="entry name" value="EAMA DOMAIN-CONTAINING PROTEIN"/>
    <property type="match status" value="1"/>
</dbReference>
<evidence type="ECO:0000256" key="3">
    <source>
        <dbReference type="ARBA" id="ARBA00022692"/>
    </source>
</evidence>
<evidence type="ECO:0000256" key="6">
    <source>
        <dbReference type="SAM" id="MobiDB-lite"/>
    </source>
</evidence>
<dbReference type="PANTHER" id="PTHR32322">
    <property type="entry name" value="INNER MEMBRANE TRANSPORTER"/>
    <property type="match status" value="1"/>
</dbReference>
<feature type="transmembrane region" description="Helical" evidence="7">
    <location>
        <begin position="196"/>
        <end position="214"/>
    </location>
</feature>
<accession>A0A1D1ZWM9</accession>
<evidence type="ECO:0000256" key="4">
    <source>
        <dbReference type="ARBA" id="ARBA00022989"/>
    </source>
</evidence>
<keyword evidence="3 7" id="KW-0812">Transmembrane</keyword>
<feature type="transmembrane region" description="Helical" evidence="7">
    <location>
        <begin position="81"/>
        <end position="102"/>
    </location>
</feature>
<comment type="similarity">
    <text evidence="2">Belongs to the drug/metabolite transporter (DMT) superfamily. Plant drug/metabolite exporter (P-DME) (TC 2.A.7.4) family.</text>
</comment>
<organism evidence="9">
    <name type="scientific">Auxenochlorella protothecoides</name>
    <name type="common">Green microalga</name>
    <name type="synonym">Chlorella protothecoides</name>
    <dbReference type="NCBI Taxonomy" id="3075"/>
    <lineage>
        <taxon>Eukaryota</taxon>
        <taxon>Viridiplantae</taxon>
        <taxon>Chlorophyta</taxon>
        <taxon>core chlorophytes</taxon>
        <taxon>Trebouxiophyceae</taxon>
        <taxon>Chlorellales</taxon>
        <taxon>Chlorellaceae</taxon>
        <taxon>Auxenochlorella</taxon>
    </lineage>
</organism>
<keyword evidence="4 7" id="KW-1133">Transmembrane helix</keyword>
<evidence type="ECO:0000256" key="2">
    <source>
        <dbReference type="ARBA" id="ARBA00007635"/>
    </source>
</evidence>
<reference evidence="9" key="1">
    <citation type="submission" date="2015-08" db="EMBL/GenBank/DDBJ databases">
        <authorList>
            <person name="Babu N.S."/>
            <person name="Beckwith C.J."/>
            <person name="Beseler K.G."/>
            <person name="Brison A."/>
            <person name="Carone J.V."/>
            <person name="Caskin T.P."/>
            <person name="Diamond M."/>
            <person name="Durham M.E."/>
            <person name="Foxe J.M."/>
            <person name="Go M."/>
            <person name="Henderson B.A."/>
            <person name="Jones I.B."/>
            <person name="McGettigan J.A."/>
            <person name="Micheletti S.J."/>
            <person name="Nasrallah M.E."/>
            <person name="Ortiz D."/>
            <person name="Piller C.R."/>
            <person name="Privatt S.R."/>
            <person name="Schneider S.L."/>
            <person name="Sharp S."/>
            <person name="Smith T.C."/>
            <person name="Stanton J.D."/>
            <person name="Ullery H.E."/>
            <person name="Wilson R.J."/>
            <person name="Serrano M.G."/>
            <person name="Buck G."/>
            <person name="Lee V."/>
            <person name="Wang Y."/>
            <person name="Carvalho R."/>
            <person name="Voegtly L."/>
            <person name="Shi R."/>
            <person name="Duckworth R."/>
            <person name="Johnson A."/>
            <person name="Loviza R."/>
            <person name="Walstead R."/>
            <person name="Shah Z."/>
            <person name="Kiflezghi M."/>
            <person name="Wade K."/>
            <person name="Ball S.L."/>
            <person name="Bradley K.W."/>
            <person name="Asai D.J."/>
            <person name="Bowman C.A."/>
            <person name="Russell D.A."/>
            <person name="Pope W.H."/>
            <person name="Jacobs-Sera D."/>
            <person name="Hendrix R.W."/>
            <person name="Hatfull G.F."/>
        </authorList>
    </citation>
    <scope>NUCLEOTIDE SEQUENCE</scope>
</reference>
<dbReference type="Pfam" id="PF00892">
    <property type="entry name" value="EamA"/>
    <property type="match status" value="2"/>
</dbReference>
<feature type="domain" description="EamA" evidence="8">
    <location>
        <begin position="83"/>
        <end position="211"/>
    </location>
</feature>
<feature type="transmembrane region" description="Helical" evidence="7">
    <location>
        <begin position="358"/>
        <end position="376"/>
    </location>
</feature>
<dbReference type="GO" id="GO:0016020">
    <property type="term" value="C:membrane"/>
    <property type="evidence" value="ECO:0007669"/>
    <property type="project" value="UniProtKB-SubCell"/>
</dbReference>
<feature type="transmembrane region" description="Helical" evidence="7">
    <location>
        <begin position="332"/>
        <end position="352"/>
    </location>
</feature>
<proteinExistence type="inferred from homology"/>
<feature type="compositionally biased region" description="Polar residues" evidence="6">
    <location>
        <begin position="50"/>
        <end position="59"/>
    </location>
</feature>
<evidence type="ECO:0000256" key="1">
    <source>
        <dbReference type="ARBA" id="ARBA00004141"/>
    </source>
</evidence>
<feature type="region of interest" description="Disordered" evidence="6">
    <location>
        <begin position="29"/>
        <end position="65"/>
    </location>
</feature>
<keyword evidence="5 7" id="KW-0472">Membrane</keyword>